<keyword evidence="6 12" id="KW-0067">ATP-binding</keyword>
<dbReference type="InterPro" id="IPR039421">
    <property type="entry name" value="Type_1_exporter"/>
</dbReference>
<dbReference type="PROSITE" id="PS50929">
    <property type="entry name" value="ABC_TM1F"/>
    <property type="match status" value="1"/>
</dbReference>
<dbReference type="GO" id="GO:0005886">
    <property type="term" value="C:plasma membrane"/>
    <property type="evidence" value="ECO:0007669"/>
    <property type="project" value="UniProtKB-SubCell"/>
</dbReference>
<dbReference type="GO" id="GO:0005524">
    <property type="term" value="F:ATP binding"/>
    <property type="evidence" value="ECO:0007669"/>
    <property type="project" value="UniProtKB-KW"/>
</dbReference>
<comment type="subcellular location">
    <subcellularLocation>
        <location evidence="1">Cell membrane</location>
        <topology evidence="1">Multi-pass membrane protein</topology>
    </subcellularLocation>
</comment>
<dbReference type="InterPro" id="IPR017871">
    <property type="entry name" value="ABC_transporter-like_CS"/>
</dbReference>
<keyword evidence="2" id="KW-0813">Transport</keyword>
<keyword evidence="8 9" id="KW-0472">Membrane</keyword>
<dbReference type="Gene3D" id="1.20.1560.10">
    <property type="entry name" value="ABC transporter type 1, transmembrane domain"/>
    <property type="match status" value="1"/>
</dbReference>
<evidence type="ECO:0000256" key="2">
    <source>
        <dbReference type="ARBA" id="ARBA00022448"/>
    </source>
</evidence>
<feature type="domain" description="ABC transmembrane type-1" evidence="11">
    <location>
        <begin position="36"/>
        <end position="328"/>
    </location>
</feature>
<proteinExistence type="predicted"/>
<feature type="transmembrane region" description="Helical" evidence="9">
    <location>
        <begin position="85"/>
        <end position="110"/>
    </location>
</feature>
<name>A0A7C9NV61_9BACT</name>
<evidence type="ECO:0000256" key="1">
    <source>
        <dbReference type="ARBA" id="ARBA00004651"/>
    </source>
</evidence>
<feature type="transmembrane region" description="Helical" evidence="9">
    <location>
        <begin position="32"/>
        <end position="51"/>
    </location>
</feature>
<dbReference type="InterPro" id="IPR003593">
    <property type="entry name" value="AAA+_ATPase"/>
</dbReference>
<feature type="transmembrane region" description="Helical" evidence="9">
    <location>
        <begin position="161"/>
        <end position="179"/>
    </location>
</feature>
<dbReference type="CDD" id="cd18547">
    <property type="entry name" value="ABC_6TM_Tm288_like"/>
    <property type="match status" value="1"/>
</dbReference>
<reference evidence="12" key="1">
    <citation type="submission" date="2018-08" db="EMBL/GenBank/DDBJ databases">
        <title>Murine metabolic-syndrome-specific gut microbial biobank.</title>
        <authorList>
            <person name="Liu C."/>
        </authorList>
    </citation>
    <scope>NUCLEOTIDE SEQUENCE [LARGE SCALE GENOMIC DNA]</scope>
    <source>
        <strain evidence="12">Z82</strain>
    </source>
</reference>
<dbReference type="SUPFAM" id="SSF52540">
    <property type="entry name" value="P-loop containing nucleoside triphosphate hydrolases"/>
    <property type="match status" value="1"/>
</dbReference>
<dbReference type="InterPro" id="IPR036640">
    <property type="entry name" value="ABC1_TM_sf"/>
</dbReference>
<dbReference type="Pfam" id="PF00664">
    <property type="entry name" value="ABC_membrane"/>
    <property type="match status" value="1"/>
</dbReference>
<protein>
    <submittedName>
        <fullName evidence="12">ABC transporter ATP-binding protein</fullName>
    </submittedName>
</protein>
<accession>A0A7C9NV61</accession>
<keyword evidence="7 9" id="KW-1133">Transmembrane helix</keyword>
<dbReference type="FunFam" id="3.40.50.300:FF:000287">
    <property type="entry name" value="Multidrug ABC transporter ATP-binding protein"/>
    <property type="match status" value="1"/>
</dbReference>
<dbReference type="PANTHER" id="PTHR43394:SF1">
    <property type="entry name" value="ATP-BINDING CASSETTE SUB-FAMILY B MEMBER 10, MITOCHONDRIAL"/>
    <property type="match status" value="1"/>
</dbReference>
<evidence type="ECO:0000259" key="11">
    <source>
        <dbReference type="PROSITE" id="PS50929"/>
    </source>
</evidence>
<dbReference type="InterPro" id="IPR027417">
    <property type="entry name" value="P-loop_NTPase"/>
</dbReference>
<dbReference type="SMART" id="SM00382">
    <property type="entry name" value="AAA"/>
    <property type="match status" value="1"/>
</dbReference>
<dbReference type="AlphaFoldDB" id="A0A7C9NV61"/>
<evidence type="ECO:0000256" key="3">
    <source>
        <dbReference type="ARBA" id="ARBA00022475"/>
    </source>
</evidence>
<dbReference type="Pfam" id="PF00005">
    <property type="entry name" value="ABC_tran"/>
    <property type="match status" value="1"/>
</dbReference>
<sequence length="601" mass="65876">MGRRGPAGRPVEKPKDLKGSLARLAGYLKPHAVGLATAIMLAVASVAFSVVGPDILGKVITKVFEGLVAKVNGSGGIDFDGIARIMLVLLGLYLASAGAQLAQGFIMTGITQRICLRMRDQIARKISRVPLSYFDDHAKGDVLSRITNDVDTLSQSLNQSVTQLITSVTQIIGVTVMMFSISWQLALVTLLTVPASLLVVGIIVRFSQKWFVRQQKQLGVVNGIVEEDFSGHDVIQLFDKADEAVARFQEENERLYESAWKSQFLSGMMMPLMKLVSNMGYVGVVVVGAMLAVSGRVTIGDISAFMQYVQNFTQPITQLANVSNTLQAMAAAAERVFEFLEAPEEGEPAHPRLPGARTGRVSFSHVRFGYQPDAPVIKDFTCEVDPGSTVAIVGPTGSGKTTLMKLLLRFYDVQQGSISVEGIDVRDWDRAELRQDFAMVLQDSWLFEGTIRENIRYGRLDATDGEVEQAARIARCAEFVETLPGGYDFRINEEATNVSQGQRQLLTIARAVLADRPVLILDEATSNVDTRTEALIQDAMDTLMAQRTSFVIAHRLSTIRKADVILVLRDGDIVEKGTHEQLLAQDGFYAQLYNSQFEGCE</sequence>
<dbReference type="CDD" id="cd03254">
    <property type="entry name" value="ABCC_Glucan_exporter_like"/>
    <property type="match status" value="1"/>
</dbReference>
<evidence type="ECO:0000256" key="7">
    <source>
        <dbReference type="ARBA" id="ARBA00022989"/>
    </source>
</evidence>
<evidence type="ECO:0000256" key="5">
    <source>
        <dbReference type="ARBA" id="ARBA00022741"/>
    </source>
</evidence>
<dbReference type="SUPFAM" id="SSF90123">
    <property type="entry name" value="ABC transporter transmembrane region"/>
    <property type="match status" value="1"/>
</dbReference>
<feature type="transmembrane region" description="Helical" evidence="9">
    <location>
        <begin position="185"/>
        <end position="206"/>
    </location>
</feature>
<evidence type="ECO:0000256" key="8">
    <source>
        <dbReference type="ARBA" id="ARBA00023136"/>
    </source>
</evidence>
<keyword evidence="3" id="KW-1003">Cell membrane</keyword>
<feature type="domain" description="ABC transporter" evidence="10">
    <location>
        <begin position="361"/>
        <end position="595"/>
    </location>
</feature>
<dbReference type="GO" id="GO:0015421">
    <property type="term" value="F:ABC-type oligopeptide transporter activity"/>
    <property type="evidence" value="ECO:0007669"/>
    <property type="project" value="TreeGrafter"/>
</dbReference>
<dbReference type="PANTHER" id="PTHR43394">
    <property type="entry name" value="ATP-DEPENDENT PERMEASE MDL1, MITOCHONDRIAL"/>
    <property type="match status" value="1"/>
</dbReference>
<keyword evidence="4 9" id="KW-0812">Transmembrane</keyword>
<evidence type="ECO:0000313" key="12">
    <source>
        <dbReference type="EMBL" id="NBI34246.1"/>
    </source>
</evidence>
<feature type="transmembrane region" description="Helical" evidence="9">
    <location>
        <begin position="275"/>
        <end position="293"/>
    </location>
</feature>
<keyword evidence="5" id="KW-0547">Nucleotide-binding</keyword>
<dbReference type="EMBL" id="QWKH01000019">
    <property type="protein sequence ID" value="NBI34246.1"/>
    <property type="molecule type" value="Genomic_DNA"/>
</dbReference>
<dbReference type="PROSITE" id="PS50893">
    <property type="entry name" value="ABC_TRANSPORTER_2"/>
    <property type="match status" value="1"/>
</dbReference>
<comment type="caution">
    <text evidence="12">The sequence shown here is derived from an EMBL/GenBank/DDBJ whole genome shotgun (WGS) entry which is preliminary data.</text>
</comment>
<evidence type="ECO:0000259" key="10">
    <source>
        <dbReference type="PROSITE" id="PS50893"/>
    </source>
</evidence>
<dbReference type="GO" id="GO:0016887">
    <property type="term" value="F:ATP hydrolysis activity"/>
    <property type="evidence" value="ECO:0007669"/>
    <property type="project" value="InterPro"/>
</dbReference>
<dbReference type="InterPro" id="IPR003439">
    <property type="entry name" value="ABC_transporter-like_ATP-bd"/>
</dbReference>
<dbReference type="InterPro" id="IPR011527">
    <property type="entry name" value="ABC1_TM_dom"/>
</dbReference>
<organism evidence="12">
    <name type="scientific">Muribaculaceae bacterium Z82</name>
    <dbReference type="NCBI Taxonomy" id="2304548"/>
    <lineage>
        <taxon>Bacteria</taxon>
        <taxon>Pseudomonadati</taxon>
        <taxon>Bacteroidota</taxon>
        <taxon>Bacteroidia</taxon>
        <taxon>Bacteroidales</taxon>
        <taxon>Muribaculaceae</taxon>
    </lineage>
</organism>
<evidence type="ECO:0000256" key="9">
    <source>
        <dbReference type="SAM" id="Phobius"/>
    </source>
</evidence>
<evidence type="ECO:0000256" key="4">
    <source>
        <dbReference type="ARBA" id="ARBA00022692"/>
    </source>
</evidence>
<dbReference type="FunFam" id="1.20.1560.10:FF:000011">
    <property type="entry name" value="Multidrug ABC transporter ATP-binding protein"/>
    <property type="match status" value="1"/>
</dbReference>
<dbReference type="PROSITE" id="PS00211">
    <property type="entry name" value="ABC_TRANSPORTER_1"/>
    <property type="match status" value="1"/>
</dbReference>
<dbReference type="Gene3D" id="3.40.50.300">
    <property type="entry name" value="P-loop containing nucleotide triphosphate hydrolases"/>
    <property type="match status" value="1"/>
</dbReference>
<evidence type="ECO:0000256" key="6">
    <source>
        <dbReference type="ARBA" id="ARBA00022840"/>
    </source>
</evidence>
<gene>
    <name evidence="12" type="ORF">D1639_04205</name>
</gene>